<sequence length="168" mass="19705">MSRPARNWRKHFADERGATMVTALFFFLCLGCLLSILLLQEQVDYWEMHMQQTADAISKGARAAGKWEYVDEQGEVQKRLFATTQEARRYEADIIRGAREEAELLWGLNTPKWDNWSDDRTSIVHQRGERAHLYSQGIYHVSVGMKKNIPIFWNRFQLLLERVSQSEI</sequence>
<organism evidence="2 3">
    <name type="scientific">Brevibacillus panacihumi</name>
    <dbReference type="NCBI Taxonomy" id="497735"/>
    <lineage>
        <taxon>Bacteria</taxon>
        <taxon>Bacillati</taxon>
        <taxon>Bacillota</taxon>
        <taxon>Bacilli</taxon>
        <taxon>Bacillales</taxon>
        <taxon>Paenibacillaceae</taxon>
        <taxon>Brevibacillus</taxon>
    </lineage>
</organism>
<keyword evidence="1" id="KW-0472">Membrane</keyword>
<dbReference type="EMBL" id="RHHT01000018">
    <property type="protein sequence ID" value="RNB79665.1"/>
    <property type="molecule type" value="Genomic_DNA"/>
</dbReference>
<keyword evidence="1" id="KW-0812">Transmembrane</keyword>
<evidence type="ECO:0000313" key="2">
    <source>
        <dbReference type="EMBL" id="RNB79665.1"/>
    </source>
</evidence>
<evidence type="ECO:0000313" key="3">
    <source>
        <dbReference type="Proteomes" id="UP000281915"/>
    </source>
</evidence>
<keyword evidence="1" id="KW-1133">Transmembrane helix</keyword>
<feature type="transmembrane region" description="Helical" evidence="1">
    <location>
        <begin position="20"/>
        <end position="39"/>
    </location>
</feature>
<comment type="caution">
    <text evidence="2">The sequence shown here is derived from an EMBL/GenBank/DDBJ whole genome shotgun (WGS) entry which is preliminary data.</text>
</comment>
<reference evidence="2 3" key="1">
    <citation type="submission" date="2018-10" db="EMBL/GenBank/DDBJ databases">
        <title>Phylogenomics of Brevibacillus.</title>
        <authorList>
            <person name="Dunlap C."/>
        </authorList>
    </citation>
    <scope>NUCLEOTIDE SEQUENCE [LARGE SCALE GENOMIC DNA]</scope>
    <source>
        <strain evidence="2 3">JCM 15085</strain>
    </source>
</reference>
<dbReference type="RefSeq" id="WP_122913136.1">
    <property type="nucleotide sequence ID" value="NZ_RHHT01000018.1"/>
</dbReference>
<proteinExistence type="predicted"/>
<evidence type="ECO:0000256" key="1">
    <source>
        <dbReference type="SAM" id="Phobius"/>
    </source>
</evidence>
<dbReference type="Proteomes" id="UP000281915">
    <property type="component" value="Unassembled WGS sequence"/>
</dbReference>
<protein>
    <submittedName>
        <fullName evidence="2">Uncharacterized protein</fullName>
    </submittedName>
</protein>
<gene>
    <name evidence="2" type="ORF">EDM58_09480</name>
</gene>
<dbReference type="AlphaFoldDB" id="A0A3M8CXR7"/>
<accession>A0A3M8CXR7</accession>
<name>A0A3M8CXR7_9BACL</name>